<dbReference type="RefSeq" id="WP_086351017.1">
    <property type="nucleotide sequence ID" value="NZ_CP147247.1"/>
</dbReference>
<dbReference type="EMBL" id="CP147247">
    <property type="protein sequence ID" value="WYJ91851.1"/>
    <property type="molecule type" value="Genomic_DNA"/>
</dbReference>
<dbReference type="InterPro" id="IPR002178">
    <property type="entry name" value="PTS_EIIA_type-2_dom"/>
</dbReference>
<evidence type="ECO:0000313" key="3">
    <source>
        <dbReference type="EMBL" id="WYJ91851.1"/>
    </source>
</evidence>
<dbReference type="CDD" id="cd00211">
    <property type="entry name" value="PTS_IIA_fru"/>
    <property type="match status" value="1"/>
</dbReference>
<sequence length="157" mass="17864">MVGTELFSEDLIFIGQELRDRAELFKWFNGCMIEQGFVNESYYESILKREQQFPTGIQTPTVGVAIPHADPDNLNKPFIAVVRPKRGIEFEPMGIAEGNIQAELIFMLGVLKNGDQVIALQKLMNLLTNNEAVQQLLEVRTCKEMMEIIRVNFDQGE</sequence>
<dbReference type="PANTHER" id="PTHR47738:SF3">
    <property type="entry name" value="PHOSPHOTRANSFERASE SYSTEM MANNITOL_FRUCTOSE-SPECIFIC IIA DOMAIN CONTAINING PROTEIN"/>
    <property type="match status" value="1"/>
</dbReference>
<dbReference type="SUPFAM" id="SSF55804">
    <property type="entry name" value="Phoshotransferase/anion transport protein"/>
    <property type="match status" value="1"/>
</dbReference>
<protein>
    <recommendedName>
        <fullName evidence="1">PTS EIIA type-2 domain-containing protein</fullName>
    </recommendedName>
</protein>
<evidence type="ECO:0000313" key="2">
    <source>
        <dbReference type="EMBL" id="OTP09857.1"/>
    </source>
</evidence>
<name>A0A242JX10_9ENTE</name>
<dbReference type="PANTHER" id="PTHR47738">
    <property type="entry name" value="PTS SYSTEM FRUCTOSE-LIKE EIIA COMPONENT-RELATED"/>
    <property type="match status" value="1"/>
</dbReference>
<dbReference type="OrthoDB" id="370976at2"/>
<evidence type="ECO:0000313" key="4">
    <source>
        <dbReference type="Proteomes" id="UP000195141"/>
    </source>
</evidence>
<dbReference type="PROSITE" id="PS51094">
    <property type="entry name" value="PTS_EIIA_TYPE_2"/>
    <property type="match status" value="1"/>
</dbReference>
<dbReference type="Proteomes" id="UP000195141">
    <property type="component" value="Chromosome"/>
</dbReference>
<keyword evidence="4" id="KW-1185">Reference proteome</keyword>
<accession>A0A242JX10</accession>
<evidence type="ECO:0000259" key="1">
    <source>
        <dbReference type="PROSITE" id="PS51094"/>
    </source>
</evidence>
<organism evidence="2">
    <name type="scientific">Candidatus Enterococcus clewellii</name>
    <dbReference type="NCBI Taxonomy" id="1834193"/>
    <lineage>
        <taxon>Bacteria</taxon>
        <taxon>Bacillati</taxon>
        <taxon>Bacillota</taxon>
        <taxon>Bacilli</taxon>
        <taxon>Lactobacillales</taxon>
        <taxon>Enterococcaceae</taxon>
        <taxon>Enterococcus</taxon>
    </lineage>
</organism>
<dbReference type="AlphaFoldDB" id="A0A242JX10"/>
<dbReference type="EMBL" id="NGMM01000009">
    <property type="protein sequence ID" value="OTP09857.1"/>
    <property type="molecule type" value="Genomic_DNA"/>
</dbReference>
<reference evidence="2" key="1">
    <citation type="submission" date="2017-05" db="EMBL/GenBank/DDBJ databases">
        <title>The Genome Sequence of Enterococcus sp. 9E7_DIV0242.</title>
        <authorList>
            <consortium name="The Broad Institute Genomics Platform"/>
            <consortium name="The Broad Institute Genomic Center for Infectious Diseases"/>
            <person name="Earl A."/>
            <person name="Manson A."/>
            <person name="Schwartman J."/>
            <person name="Gilmore M."/>
            <person name="Abouelleil A."/>
            <person name="Cao P."/>
            <person name="Chapman S."/>
            <person name="Cusick C."/>
            <person name="Shea T."/>
            <person name="Young S."/>
            <person name="Neafsey D."/>
            <person name="Nusbaum C."/>
            <person name="Birren B."/>
        </authorList>
    </citation>
    <scope>NUCLEOTIDE SEQUENCE [LARGE SCALE GENOMIC DNA]</scope>
    <source>
        <strain evidence="2">9E7_DIV0242</strain>
    </source>
</reference>
<proteinExistence type="predicted"/>
<dbReference type="Gene3D" id="3.40.930.10">
    <property type="entry name" value="Mannitol-specific EII, Chain A"/>
    <property type="match status" value="1"/>
</dbReference>
<gene>
    <name evidence="3" type="ORF">A5888_003619</name>
    <name evidence="2" type="ORF">A5888_004053</name>
</gene>
<dbReference type="InterPro" id="IPR051541">
    <property type="entry name" value="PTS_SugarTrans_NitroReg"/>
</dbReference>
<reference evidence="3" key="3">
    <citation type="submission" date="2024-03" db="EMBL/GenBank/DDBJ databases">
        <title>The Genome Sequence of Enterococcus sp. DIV0242b.</title>
        <authorList>
            <consortium name="The Broad Institute Genomics Platform"/>
            <consortium name="The Broad Institute Microbial Omics Core"/>
            <consortium name="The Broad Institute Genomic Center for Infectious Diseases"/>
            <person name="Earl A."/>
            <person name="Manson A."/>
            <person name="Gilmore M."/>
            <person name="Schwartman J."/>
            <person name="Shea T."/>
            <person name="Abouelleil A."/>
            <person name="Cao P."/>
            <person name="Chapman S."/>
            <person name="Cusick C."/>
            <person name="Young S."/>
            <person name="Neafsey D."/>
            <person name="Nusbaum C."/>
            <person name="Birren B."/>
        </authorList>
    </citation>
    <scope>NUCLEOTIDE SEQUENCE</scope>
    <source>
        <strain evidence="3">9E7_DIV0242</strain>
    </source>
</reference>
<dbReference type="InterPro" id="IPR016152">
    <property type="entry name" value="PTrfase/Anion_transptr"/>
</dbReference>
<feature type="domain" description="PTS EIIA type-2" evidence="1">
    <location>
        <begin position="5"/>
        <end position="152"/>
    </location>
</feature>
<dbReference type="Pfam" id="PF00359">
    <property type="entry name" value="PTS_EIIA_2"/>
    <property type="match status" value="1"/>
</dbReference>
<reference evidence="3" key="2">
    <citation type="submission" date="2017-05" db="EMBL/GenBank/DDBJ databases">
        <authorList>
            <consortium name="The Broad Institute Genomics Platform"/>
            <consortium name="The Broad Institute Genomic Center for Infectious Diseases"/>
            <person name="Earl A."/>
            <person name="Manson A."/>
            <person name="Schwartman J."/>
            <person name="Gilmore M."/>
            <person name="Abouelleil A."/>
            <person name="Cao P."/>
            <person name="Chapman S."/>
            <person name="Cusick C."/>
            <person name="Shea T."/>
            <person name="Young S."/>
            <person name="Neafsey D."/>
            <person name="Nusbaum C."/>
            <person name="Birren B."/>
        </authorList>
    </citation>
    <scope>NUCLEOTIDE SEQUENCE</scope>
    <source>
        <strain evidence="3">9E7_DIV0242</strain>
    </source>
</reference>